<gene>
    <name evidence="2" type="ORF">MUY34_13960</name>
</gene>
<dbReference type="EMBL" id="JALPQF010000015">
    <property type="protein sequence ID" value="MCK8481733.1"/>
    <property type="molecule type" value="Genomic_DNA"/>
</dbReference>
<dbReference type="Proteomes" id="UP001203687">
    <property type="component" value="Unassembled WGS sequence"/>
</dbReference>
<organism evidence="2 3">
    <name type="scientific">Psychroserpens algicola</name>
    <dbReference type="NCBI Taxonomy" id="1719034"/>
    <lineage>
        <taxon>Bacteria</taxon>
        <taxon>Pseudomonadati</taxon>
        <taxon>Bacteroidota</taxon>
        <taxon>Flavobacteriia</taxon>
        <taxon>Flavobacteriales</taxon>
        <taxon>Flavobacteriaceae</taxon>
        <taxon>Psychroserpens</taxon>
    </lineage>
</organism>
<accession>A0ABT0HBJ4</accession>
<name>A0ABT0HBJ4_9FLAO</name>
<evidence type="ECO:0000313" key="2">
    <source>
        <dbReference type="EMBL" id="MCK8481733.1"/>
    </source>
</evidence>
<keyword evidence="3" id="KW-1185">Reference proteome</keyword>
<evidence type="ECO:0000256" key="1">
    <source>
        <dbReference type="SAM" id="MobiDB-lite"/>
    </source>
</evidence>
<sequence>MSKTIKNNLFRFVTLRNPQLIDKKENKPGFVFHPDEKSGTFFSSITNADPKDRKDLLKQKAEDFIETALKTRTEARSINEKLYLFSSWLMRHKNALSFVDIKKNSEDVGVLDTTQLLSVWDNLIYQTIEKKSTYVREAMIQLLVANQFLEEFLRFSEDLSDDITFTEDQEKEFIRRANASVVMSKLLFSDTKISQNQKRVATQEQTLRSLDFGEIVVTKERIKRKKTLLKELKQIEVDYIKTTAQTSEAAFKVHKELVEQLKDDAEVIIEETNPETGRTTTRKTYPGLKLPEFEFTPDEPINKSYLSGKLSDESLSEFLVSNLENYDTFSEVEKAIKTSMSNDQKVVTSKTPKTPKKVNVGGATFRANNPLGNAFDYNISPLSGIYPSGEREIFMLVFNYVQDSPIQSINYTITFDNDSEISESAFEITSSNIDTTFVKLFPSLIAFPSGTQNYTLKGQITLEDNRVLSFDKFVDIKSRSNFGMFDVKTDSETPTEVSIKPELFGVTNLGIADFRRVEQEVCCYVPGEVSHIENVMAREYKERSTRNLVSSEVTTEKTDERERENLSDTTSTERNEMQTEVSSVLNEDQTQAQGGNANMSYNGTVSFSAGAYFDSSSSSSASNSNSLAQTYAQEVTERAMERIVQKTQTKRTSRILKEFEENNKHGFDNTKGSQHVTGVYRWVDKIYKNTLINYGKRLMYEFAIPEPSRFFKEAIWKQIENNEAESTIIIPDAPIHPNDYEFAGQEFVKSAADITEDNYQELAAQYNAEVSEPPIQSTHIGKAFSYLGNPSGSEWDENTSEAVELEIPEGYYTVYAKANWYDSADNHINNSVVLVGEKRILFNSSSYPVSVFLPPFMPTLIDNYTEKIPISVSQLGNLSGSVNVSIGINRLPETLEKWKNETYHAIMNAYNERLQEYNDAQNQDIIPFVDKEKIQFNPLHNRSLEKNEIKRIAIELLAKPYEVVTAKDDYISGSNLRVQRDQAFQNHASAVKFFEQAFDWDIMAYIFYPYFYGKEANWKELFQAQDAADPLFQAFLQSGMARAVIPVRPGFEDAVNWYMETGEIWNGQGLVVDQDDDLYVSVAEEMQTIEGVVEGTWETRLPTALTILQAESASLLEGGLPCFCDEYSNDNTIMSSSELLSGDDGSAGVGVDLLD</sequence>
<protein>
    <submittedName>
        <fullName evidence="2">Uncharacterized protein</fullName>
    </submittedName>
</protein>
<evidence type="ECO:0000313" key="3">
    <source>
        <dbReference type="Proteomes" id="UP001203687"/>
    </source>
</evidence>
<comment type="caution">
    <text evidence="2">The sequence shown here is derived from an EMBL/GenBank/DDBJ whole genome shotgun (WGS) entry which is preliminary data.</text>
</comment>
<feature type="region of interest" description="Disordered" evidence="1">
    <location>
        <begin position="541"/>
        <end position="586"/>
    </location>
</feature>
<reference evidence="2" key="1">
    <citation type="submission" date="2022-04" db="EMBL/GenBank/DDBJ databases">
        <authorList>
            <person name="Ren T."/>
        </authorList>
    </citation>
    <scope>NUCLEOTIDE SEQUENCE</scope>
    <source>
        <strain evidence="2">F63249</strain>
    </source>
</reference>
<dbReference type="RefSeq" id="WP_248413580.1">
    <property type="nucleotide sequence ID" value="NZ_JALPQF010000015.1"/>
</dbReference>
<feature type="compositionally biased region" description="Basic and acidic residues" evidence="1">
    <location>
        <begin position="554"/>
        <end position="577"/>
    </location>
</feature>
<proteinExistence type="predicted"/>